<dbReference type="GeneID" id="42046970"/>
<accession>A0A1L7V3K5</accession>
<dbReference type="RefSeq" id="XP_031074390.1">
    <property type="nucleotide sequence ID" value="XM_031231705.1"/>
</dbReference>
<dbReference type="Pfam" id="PF00024">
    <property type="entry name" value="PAN_1"/>
    <property type="match status" value="1"/>
</dbReference>
<comment type="caution">
    <text evidence="3">The sequence shown here is derived from an EMBL/GenBank/DDBJ whole genome shotgun (WGS) entry which is preliminary data.</text>
</comment>
<gene>
    <name evidence="3" type="ORF">FPRO_02084</name>
</gene>
<evidence type="ECO:0000313" key="4">
    <source>
        <dbReference type="Proteomes" id="UP000183971"/>
    </source>
</evidence>
<proteinExistence type="predicted"/>
<sequence length="322" mass="36138">MLCPSFAFFLAGLAAVLAPVTAQSCNTTGTYEACCPSSDGKVLIFQDKNYRVRCSYSHVFGGVDSPNRPMSLTSCVQKCSGKTDCLNPQWQSRGQSSTEGLCYVSELKSDAASGRRPGTKNVAFVSVDTSEKAKDPDQCRDEVSNCNTDCDRKVFEAGKGKIPISDCDRKVEEAGKGKISTTECDRKIAEAGKGKISNKACKDKIAEAIRENEEKWTRRLNKLKNKPPRYPRFACIKGVRTFYEHSYNYHCHLDLHQRPKDMSRQNDKVIDDADCARRCNRSKGCKWAFYDPHTSRCWWSKTPYKPRYTREGNLGGAVLERV</sequence>
<dbReference type="InterPro" id="IPR003609">
    <property type="entry name" value="Pan_app"/>
</dbReference>
<organism evidence="3 4">
    <name type="scientific">Fusarium proliferatum (strain ET1)</name>
    <name type="common">Orchid endophyte fungus</name>
    <dbReference type="NCBI Taxonomy" id="1227346"/>
    <lineage>
        <taxon>Eukaryota</taxon>
        <taxon>Fungi</taxon>
        <taxon>Dikarya</taxon>
        <taxon>Ascomycota</taxon>
        <taxon>Pezizomycotina</taxon>
        <taxon>Sordariomycetes</taxon>
        <taxon>Hypocreomycetidae</taxon>
        <taxon>Hypocreales</taxon>
        <taxon>Nectriaceae</taxon>
        <taxon>Fusarium</taxon>
        <taxon>Fusarium fujikuroi species complex</taxon>
    </lineage>
</organism>
<dbReference type="AlphaFoldDB" id="A0A1L7V3K5"/>
<name>A0A1L7V3K5_FUSPR</name>
<reference evidence="4" key="1">
    <citation type="journal article" date="2016" name="Genome Biol. Evol.">
        <title>Comparative 'omics' of the Fusarium fujikuroi species complex highlights differences in genetic potential and metabolite synthesis.</title>
        <authorList>
            <person name="Niehaus E.-M."/>
            <person name="Muensterkoetter M."/>
            <person name="Proctor R.H."/>
            <person name="Brown D.W."/>
            <person name="Sharon A."/>
            <person name="Idan Y."/>
            <person name="Oren-Young L."/>
            <person name="Sieber C.M."/>
            <person name="Novak O."/>
            <person name="Pencik A."/>
            <person name="Tarkowska D."/>
            <person name="Hromadova K."/>
            <person name="Freeman S."/>
            <person name="Maymon M."/>
            <person name="Elazar M."/>
            <person name="Youssef S.A."/>
            <person name="El-Shabrawy E.S.M."/>
            <person name="Shalaby A.B.A."/>
            <person name="Houterman P."/>
            <person name="Brock N.L."/>
            <person name="Burkhardt I."/>
            <person name="Tsavkelova E.A."/>
            <person name="Dickschat J.S."/>
            <person name="Galuszka P."/>
            <person name="Gueldener U."/>
            <person name="Tudzynski B."/>
        </authorList>
    </citation>
    <scope>NUCLEOTIDE SEQUENCE [LARGE SCALE GENOMIC DNA]</scope>
    <source>
        <strain evidence="4">ET1</strain>
    </source>
</reference>
<protein>
    <recommendedName>
        <fullName evidence="2">Apple domain-containing protein</fullName>
    </recommendedName>
</protein>
<dbReference type="VEuPathDB" id="FungiDB:FPRO_02084"/>
<keyword evidence="4" id="KW-1185">Reference proteome</keyword>
<evidence type="ECO:0000259" key="2">
    <source>
        <dbReference type="Pfam" id="PF00024"/>
    </source>
</evidence>
<dbReference type="EMBL" id="FJOF01000001">
    <property type="protein sequence ID" value="CZR32003.1"/>
    <property type="molecule type" value="Genomic_DNA"/>
</dbReference>
<evidence type="ECO:0000256" key="1">
    <source>
        <dbReference type="SAM" id="SignalP"/>
    </source>
</evidence>
<dbReference type="Proteomes" id="UP000183971">
    <property type="component" value="Unassembled WGS sequence"/>
</dbReference>
<feature type="domain" description="Apple" evidence="2">
    <location>
        <begin position="269"/>
        <end position="304"/>
    </location>
</feature>
<keyword evidence="1" id="KW-0732">Signal</keyword>
<feature type="signal peptide" evidence="1">
    <location>
        <begin position="1"/>
        <end position="22"/>
    </location>
</feature>
<evidence type="ECO:0000313" key="3">
    <source>
        <dbReference type="EMBL" id="CZR32003.1"/>
    </source>
</evidence>
<feature type="chain" id="PRO_5013086466" description="Apple domain-containing protein" evidence="1">
    <location>
        <begin position="23"/>
        <end position="322"/>
    </location>
</feature>